<dbReference type="RefSeq" id="XP_001588222.1">
    <property type="nucleotide sequence ID" value="XM_001588172.1"/>
</dbReference>
<dbReference type="GeneID" id="5484444"/>
<dbReference type="AlphaFoldDB" id="A7EZA2"/>
<name>A7EZA2_SCLS1</name>
<dbReference type="KEGG" id="ssl:SS1G_10669"/>
<dbReference type="InParanoid" id="A7EZA2"/>
<reference evidence="2" key="1">
    <citation type="journal article" date="2011" name="PLoS Genet.">
        <title>Genomic analysis of the necrotrophic fungal pathogens Sclerotinia sclerotiorum and Botrytis cinerea.</title>
        <authorList>
            <person name="Amselem J."/>
            <person name="Cuomo C.A."/>
            <person name="van Kan J.A."/>
            <person name="Viaud M."/>
            <person name="Benito E.P."/>
            <person name="Couloux A."/>
            <person name="Coutinho P.M."/>
            <person name="de Vries R.P."/>
            <person name="Dyer P.S."/>
            <person name="Fillinger S."/>
            <person name="Fournier E."/>
            <person name="Gout L."/>
            <person name="Hahn M."/>
            <person name="Kohn L."/>
            <person name="Lapalu N."/>
            <person name="Plummer K.M."/>
            <person name="Pradier J.M."/>
            <person name="Quevillon E."/>
            <person name="Sharon A."/>
            <person name="Simon A."/>
            <person name="ten Have A."/>
            <person name="Tudzynski B."/>
            <person name="Tudzynski P."/>
            <person name="Wincker P."/>
            <person name="Andrew M."/>
            <person name="Anthouard V."/>
            <person name="Beever R.E."/>
            <person name="Beffa R."/>
            <person name="Benoit I."/>
            <person name="Bouzid O."/>
            <person name="Brault B."/>
            <person name="Chen Z."/>
            <person name="Choquer M."/>
            <person name="Collemare J."/>
            <person name="Cotton P."/>
            <person name="Danchin E.G."/>
            <person name="Da Silva C."/>
            <person name="Gautier A."/>
            <person name="Giraud C."/>
            <person name="Giraud T."/>
            <person name="Gonzalez C."/>
            <person name="Grossetete S."/>
            <person name="Guldener U."/>
            <person name="Henrissat B."/>
            <person name="Howlett B.J."/>
            <person name="Kodira C."/>
            <person name="Kretschmer M."/>
            <person name="Lappartient A."/>
            <person name="Leroch M."/>
            <person name="Levis C."/>
            <person name="Mauceli E."/>
            <person name="Neuveglise C."/>
            <person name="Oeser B."/>
            <person name="Pearson M."/>
            <person name="Poulain J."/>
            <person name="Poussereau N."/>
            <person name="Quesneville H."/>
            <person name="Rascle C."/>
            <person name="Schumacher J."/>
            <person name="Segurens B."/>
            <person name="Sexton A."/>
            <person name="Silva E."/>
            <person name="Sirven C."/>
            <person name="Soanes D.M."/>
            <person name="Talbot N.J."/>
            <person name="Templeton M."/>
            <person name="Yandava C."/>
            <person name="Yarden O."/>
            <person name="Zeng Q."/>
            <person name="Rollins J.A."/>
            <person name="Lebrun M.H."/>
            <person name="Dickman M."/>
        </authorList>
    </citation>
    <scope>NUCLEOTIDE SEQUENCE [LARGE SCALE GENOMIC DNA]</scope>
    <source>
        <strain evidence="2">ATCC 18683 / 1980 / Ss-1</strain>
    </source>
</reference>
<evidence type="ECO:0000313" key="1">
    <source>
        <dbReference type="EMBL" id="EDN94794.1"/>
    </source>
</evidence>
<accession>A7EZA2</accession>
<sequence length="61" mass="6721">MTSQTSPSMLASNLDIFTAHILNAALLSRDLDRTEDRPRIFREFYTPVLAGVGQTAPDNLA</sequence>
<dbReference type="Proteomes" id="UP000001312">
    <property type="component" value="Unassembled WGS sequence"/>
</dbReference>
<proteinExistence type="predicted"/>
<protein>
    <submittedName>
        <fullName evidence="1">Uncharacterized protein</fullName>
    </submittedName>
</protein>
<dbReference type="EMBL" id="CH476636">
    <property type="protein sequence ID" value="EDN94794.1"/>
    <property type="molecule type" value="Genomic_DNA"/>
</dbReference>
<keyword evidence="2" id="KW-1185">Reference proteome</keyword>
<gene>
    <name evidence="1" type="ORF">SS1G_10669</name>
</gene>
<organism evidence="1 2">
    <name type="scientific">Sclerotinia sclerotiorum (strain ATCC 18683 / 1980 / Ss-1)</name>
    <name type="common">White mold</name>
    <name type="synonym">Whetzelinia sclerotiorum</name>
    <dbReference type="NCBI Taxonomy" id="665079"/>
    <lineage>
        <taxon>Eukaryota</taxon>
        <taxon>Fungi</taxon>
        <taxon>Dikarya</taxon>
        <taxon>Ascomycota</taxon>
        <taxon>Pezizomycotina</taxon>
        <taxon>Leotiomycetes</taxon>
        <taxon>Helotiales</taxon>
        <taxon>Sclerotiniaceae</taxon>
        <taxon>Sclerotinia</taxon>
    </lineage>
</organism>
<evidence type="ECO:0000313" key="2">
    <source>
        <dbReference type="Proteomes" id="UP000001312"/>
    </source>
</evidence>